<sequence>MKTEHPSSSDSKASTPSRNLLTIAMVGTALIGYQVHKTPDARDRLKDLASLAQNRGDLTARDLHVLTQILAPHSPSN</sequence>
<dbReference type="EMBL" id="LT963408">
    <property type="protein sequence ID" value="SOS36821.1"/>
    <property type="molecule type" value="Genomic_DNA"/>
</dbReference>
<organism evidence="1 2">
    <name type="scientific">Pseudomonas syringae group genomosp. 3</name>
    <dbReference type="NCBI Taxonomy" id="251701"/>
    <lineage>
        <taxon>Bacteria</taxon>
        <taxon>Pseudomonadati</taxon>
        <taxon>Pseudomonadota</taxon>
        <taxon>Gammaproteobacteria</taxon>
        <taxon>Pseudomonadales</taxon>
        <taxon>Pseudomonadaceae</taxon>
        <taxon>Pseudomonas</taxon>
    </lineage>
</organism>
<dbReference type="RefSeq" id="WP_104698762.1">
    <property type="nucleotide sequence ID" value="NZ_LT963408.1"/>
</dbReference>
<accession>A0A2K4WLP5</accession>
<proteinExistence type="predicted"/>
<evidence type="ECO:0000313" key="1">
    <source>
        <dbReference type="EMBL" id="SOS36821.1"/>
    </source>
</evidence>
<evidence type="ECO:0000313" key="2">
    <source>
        <dbReference type="Proteomes" id="UP000238093"/>
    </source>
</evidence>
<dbReference type="AlphaFoldDB" id="A0A2K4WLP5"/>
<protein>
    <submittedName>
        <fullName evidence="1">Uncharacterized protein</fullName>
    </submittedName>
</protein>
<reference evidence="1 2" key="1">
    <citation type="submission" date="2017-11" db="EMBL/GenBank/DDBJ databases">
        <authorList>
            <person name="Han C.G."/>
        </authorList>
    </citation>
    <scope>NUCLEOTIDE SEQUENCE [LARGE SCALE GENOMIC DNA]</scope>
    <source>
        <strain evidence="1">CFBP6411</strain>
    </source>
</reference>
<name>A0A2K4WLP5_9PSED</name>
<gene>
    <name evidence="1" type="ORF">CFBP6411_05464</name>
</gene>
<dbReference type="Proteomes" id="UP000238093">
    <property type="component" value="Chromosome I"/>
</dbReference>